<keyword evidence="5 7" id="KW-0472">Membrane</keyword>
<dbReference type="Gene3D" id="1.20.1530.10">
    <property type="entry name" value="Na+/H+ antiporter like domain"/>
    <property type="match status" value="1"/>
</dbReference>
<feature type="transmembrane region" description="Helical" evidence="7">
    <location>
        <begin position="196"/>
        <end position="216"/>
    </location>
</feature>
<feature type="transmembrane region" description="Helical" evidence="7">
    <location>
        <begin position="228"/>
        <end position="250"/>
    </location>
</feature>
<dbReference type="PANTHER" id="PTHR30341:SF0">
    <property type="entry name" value="NA(+)_H(+) ANTIPORTER NHAA"/>
    <property type="match status" value="1"/>
</dbReference>
<name>A0A3S9XAR4_9GAMM</name>
<evidence type="ECO:0000256" key="1">
    <source>
        <dbReference type="ARBA" id="ARBA00004429"/>
    </source>
</evidence>
<feature type="transmembrane region" description="Helical" evidence="7">
    <location>
        <begin position="23"/>
        <end position="45"/>
    </location>
</feature>
<dbReference type="EMBL" id="CP029822">
    <property type="protein sequence ID" value="AZS49534.1"/>
    <property type="molecule type" value="Genomic_DNA"/>
</dbReference>
<dbReference type="KEGG" id="emo:DM558_01520"/>
<feature type="transmembrane region" description="Helical" evidence="7">
    <location>
        <begin position="106"/>
        <end position="128"/>
    </location>
</feature>
<evidence type="ECO:0000256" key="3">
    <source>
        <dbReference type="ARBA" id="ARBA00022692"/>
    </source>
</evidence>
<dbReference type="RefSeq" id="WP_127161736.1">
    <property type="nucleotide sequence ID" value="NZ_CP029822.1"/>
</dbReference>
<keyword evidence="3 7" id="KW-0812">Transmembrane</keyword>
<sequence>MRKPALPKLHAVTQRSLSAINHFLHIEAVGGLILFFIAIIALLWANSPFTNSYHALWHMPIGITLGSFYFSQSLHFWINDVLMTFFFLVVGMEIRKEIYDGALSNLRVALLPLAAALGGVIAPALIYLSLNHSPDQIKGWAVPTATDIAFAVGALAVLGKSIPSNIRIFLLALAIIDDIVAVLIIAFFYSGGFDTTGLMLAVVGILLVLFFQWLGFRSAFAYLIPGAILWSGLFIAGAHPTLAGVILGLMTPVVTYYSKETCVNSVSKAIEAIQSSNQYETITDSAFNLHKVQREILPPVTRINITLHPWVTFGIMPLFALANAGITVGDLDLSLASAHHVMFGVMVALMLGKPLGILLFSYAMVKLGICQFPKGINLAGILLVGLLGGIGFTMSIFIANLAFTNETLLGAAKAGVLLGSLLSIIIGLGWGYIYKKNSAINS</sequence>
<dbReference type="GO" id="GO:0015385">
    <property type="term" value="F:sodium:proton antiporter activity"/>
    <property type="evidence" value="ECO:0007669"/>
    <property type="project" value="UniProtKB-UniRule"/>
</dbReference>
<evidence type="ECO:0000256" key="7">
    <source>
        <dbReference type="HAMAP-Rule" id="MF_01844"/>
    </source>
</evidence>
<dbReference type="NCBIfam" id="TIGR00773">
    <property type="entry name" value="NhaA"/>
    <property type="match status" value="1"/>
</dbReference>
<keyword evidence="7" id="KW-0050">Antiport</keyword>
<feature type="transmembrane region" description="Helical" evidence="7">
    <location>
        <begin position="415"/>
        <end position="433"/>
    </location>
</feature>
<keyword evidence="7" id="KW-0406">Ion transport</keyword>
<protein>
    <recommendedName>
        <fullName evidence="7">Na(+)/H(+) antiporter NhaA</fullName>
    </recommendedName>
    <alternativeName>
        <fullName evidence="7">Sodium/proton antiporter NhaA</fullName>
    </alternativeName>
</protein>
<feature type="transmembrane region" description="Helical" evidence="7">
    <location>
        <begin position="140"/>
        <end position="158"/>
    </location>
</feature>
<dbReference type="AlphaFoldDB" id="A0A3S9XAR4"/>
<evidence type="ECO:0000256" key="2">
    <source>
        <dbReference type="ARBA" id="ARBA00022475"/>
    </source>
</evidence>
<keyword evidence="4 7" id="KW-1133">Transmembrane helix</keyword>
<keyword evidence="7" id="KW-0813">Transport</keyword>
<comment type="subcellular location">
    <subcellularLocation>
        <location evidence="1">Cell inner membrane</location>
        <topology evidence="1">Multi-pass membrane protein</topology>
    </subcellularLocation>
    <subcellularLocation>
        <location evidence="7">Cell membrane</location>
        <topology evidence="7">Multi-pass membrane protein</topology>
    </subcellularLocation>
</comment>
<evidence type="ECO:0000256" key="4">
    <source>
        <dbReference type="ARBA" id="ARBA00022989"/>
    </source>
</evidence>
<evidence type="ECO:0000313" key="8">
    <source>
        <dbReference type="EMBL" id="AZS49534.1"/>
    </source>
</evidence>
<comment type="similarity">
    <text evidence="7">Belongs to the NhaA Na(+)/H(+) (TC 2.A.33) antiporter family.</text>
</comment>
<proteinExistence type="inferred from homology"/>
<dbReference type="PANTHER" id="PTHR30341">
    <property type="entry name" value="SODIUM ION/PROTON ANTIPORTER NHAA-RELATED"/>
    <property type="match status" value="1"/>
</dbReference>
<accession>A0A3S9XAR4</accession>
<dbReference type="Proteomes" id="UP000273143">
    <property type="component" value="Chromosome"/>
</dbReference>
<dbReference type="Pfam" id="PF06965">
    <property type="entry name" value="Na_H_antiport_1"/>
    <property type="match status" value="1"/>
</dbReference>
<evidence type="ECO:0000256" key="6">
    <source>
        <dbReference type="ARBA" id="ARBA00023201"/>
    </source>
</evidence>
<dbReference type="InterPro" id="IPR004670">
    <property type="entry name" value="NhaA"/>
</dbReference>
<keyword evidence="9" id="KW-1185">Reference proteome</keyword>
<reference evidence="9" key="1">
    <citation type="submission" date="2018-06" db="EMBL/GenBank/DDBJ databases">
        <title>Complete genome of Pseudomonas insecticola strain QZS01.</title>
        <authorList>
            <person name="Wang J."/>
            <person name="Su Q."/>
        </authorList>
    </citation>
    <scope>NUCLEOTIDE SEQUENCE [LARGE SCALE GENOMIC DNA]</scope>
    <source>
        <strain evidence="9">QZS01</strain>
    </source>
</reference>
<keyword evidence="6 7" id="KW-0739">Sodium transport</keyword>
<feature type="transmembrane region" description="Helical" evidence="7">
    <location>
        <begin position="376"/>
        <end position="403"/>
    </location>
</feature>
<dbReference type="GO" id="GO:0005886">
    <property type="term" value="C:plasma membrane"/>
    <property type="evidence" value="ECO:0007669"/>
    <property type="project" value="UniProtKB-SubCell"/>
</dbReference>
<dbReference type="HAMAP" id="MF_01844">
    <property type="entry name" value="NhaA"/>
    <property type="match status" value="1"/>
</dbReference>
<feature type="transmembrane region" description="Helical" evidence="7">
    <location>
        <begin position="341"/>
        <end position="364"/>
    </location>
</feature>
<keyword evidence="2 7" id="KW-1003">Cell membrane</keyword>
<organism evidence="8 9">
    <name type="scientific">Entomomonas moraniae</name>
    <dbReference type="NCBI Taxonomy" id="2213226"/>
    <lineage>
        <taxon>Bacteria</taxon>
        <taxon>Pseudomonadati</taxon>
        <taxon>Pseudomonadota</taxon>
        <taxon>Gammaproteobacteria</taxon>
        <taxon>Pseudomonadales</taxon>
        <taxon>Pseudomonadaceae</taxon>
        <taxon>Entomomonas</taxon>
    </lineage>
</organism>
<feature type="transmembrane region" description="Helical" evidence="7">
    <location>
        <begin position="170"/>
        <end position="190"/>
    </location>
</feature>
<evidence type="ECO:0000256" key="5">
    <source>
        <dbReference type="ARBA" id="ARBA00023136"/>
    </source>
</evidence>
<gene>
    <name evidence="7 8" type="primary">nhaA</name>
    <name evidence="8" type="ORF">DM558_01520</name>
</gene>
<keyword evidence="7" id="KW-0915">Sodium</keyword>
<dbReference type="InterPro" id="IPR023171">
    <property type="entry name" value="Na/H_antiporter_dom_sf"/>
</dbReference>
<feature type="transmembrane region" description="Helical" evidence="7">
    <location>
        <begin position="76"/>
        <end position="94"/>
    </location>
</feature>
<comment type="function">
    <text evidence="7">Na(+)/H(+) antiporter that extrudes sodium in exchange for external protons.</text>
</comment>
<comment type="catalytic activity">
    <reaction evidence="7">
        <text>Na(+)(in) + 2 H(+)(out) = Na(+)(out) + 2 H(+)(in)</text>
        <dbReference type="Rhea" id="RHEA:29251"/>
        <dbReference type="ChEBI" id="CHEBI:15378"/>
        <dbReference type="ChEBI" id="CHEBI:29101"/>
    </reaction>
</comment>
<dbReference type="GO" id="GO:0006885">
    <property type="term" value="P:regulation of pH"/>
    <property type="evidence" value="ECO:0007669"/>
    <property type="project" value="UniProtKB-UniRule"/>
</dbReference>
<evidence type="ECO:0000313" key="9">
    <source>
        <dbReference type="Proteomes" id="UP000273143"/>
    </source>
</evidence>